<feature type="domain" description="3-keto-alpha-glucoside-1,2-lyase/3-keto-2-hydroxy-glucal hydratase" evidence="1">
    <location>
        <begin position="45"/>
        <end position="237"/>
    </location>
</feature>
<name>A0A918XET3_9GAMM</name>
<sequence length="244" mass="27078">MHMIEFAKGVSAAALMLSLTACSPDPVLPAGTCANALTDDEQRAGWTLLFDGQSLAQWRTFGKDEVDDGWAIEGGCLTRVGWAGDLITRQQYSDFELKLEWRISDAGNSGIFIRGDESGDAIHETAMEMQVLDNAGHWDRHDPTHRAGAYYDMIAPAEDTSQPVGTWNAVHIIARGPYVEFWLNGQQTAAFEQGSEAWLALYQQSKFADRPAYGSLLKGHIGLQDHWDKVWYRNIRLLDTSAGE</sequence>
<dbReference type="GO" id="GO:0016787">
    <property type="term" value="F:hydrolase activity"/>
    <property type="evidence" value="ECO:0007669"/>
    <property type="project" value="UniProtKB-KW"/>
</dbReference>
<organism evidence="2 3">
    <name type="scientific">Parahalioglobus pacificus</name>
    <dbReference type="NCBI Taxonomy" id="930806"/>
    <lineage>
        <taxon>Bacteria</taxon>
        <taxon>Pseudomonadati</taxon>
        <taxon>Pseudomonadota</taxon>
        <taxon>Gammaproteobacteria</taxon>
        <taxon>Cellvibrionales</taxon>
        <taxon>Halieaceae</taxon>
        <taxon>Parahalioglobus</taxon>
    </lineage>
</organism>
<evidence type="ECO:0000259" key="1">
    <source>
        <dbReference type="Pfam" id="PF06439"/>
    </source>
</evidence>
<proteinExistence type="predicted"/>
<keyword evidence="2" id="KW-0378">Hydrolase</keyword>
<comment type="caution">
    <text evidence="2">The sequence shown here is derived from an EMBL/GenBank/DDBJ whole genome shotgun (WGS) entry which is preliminary data.</text>
</comment>
<accession>A0A918XET3</accession>
<dbReference type="EMBL" id="BMYM01000001">
    <property type="protein sequence ID" value="GHD27521.1"/>
    <property type="molecule type" value="Genomic_DNA"/>
</dbReference>
<dbReference type="InterPro" id="IPR010496">
    <property type="entry name" value="AL/BT2_dom"/>
</dbReference>
<evidence type="ECO:0000313" key="3">
    <source>
        <dbReference type="Proteomes" id="UP000644693"/>
    </source>
</evidence>
<evidence type="ECO:0000313" key="2">
    <source>
        <dbReference type="EMBL" id="GHD27521.1"/>
    </source>
</evidence>
<gene>
    <name evidence="2" type="ORF">GCM10007053_05950</name>
</gene>
<dbReference type="AlphaFoldDB" id="A0A918XET3"/>
<dbReference type="Proteomes" id="UP000644693">
    <property type="component" value="Unassembled WGS sequence"/>
</dbReference>
<reference evidence="2" key="1">
    <citation type="journal article" date="2014" name="Int. J. Syst. Evol. Microbiol.">
        <title>Complete genome sequence of Corynebacterium casei LMG S-19264T (=DSM 44701T), isolated from a smear-ripened cheese.</title>
        <authorList>
            <consortium name="US DOE Joint Genome Institute (JGI-PGF)"/>
            <person name="Walter F."/>
            <person name="Albersmeier A."/>
            <person name="Kalinowski J."/>
            <person name="Ruckert C."/>
        </authorList>
    </citation>
    <scope>NUCLEOTIDE SEQUENCE</scope>
    <source>
        <strain evidence="2">KCTC 23430</strain>
    </source>
</reference>
<reference evidence="2" key="2">
    <citation type="submission" date="2020-09" db="EMBL/GenBank/DDBJ databases">
        <authorList>
            <person name="Sun Q."/>
            <person name="Kim S."/>
        </authorList>
    </citation>
    <scope>NUCLEOTIDE SEQUENCE</scope>
    <source>
        <strain evidence="2">KCTC 23430</strain>
    </source>
</reference>
<dbReference type="Gene3D" id="2.60.120.560">
    <property type="entry name" value="Exo-inulinase, domain 1"/>
    <property type="match status" value="1"/>
</dbReference>
<protein>
    <submittedName>
        <fullName evidence="2">Glycosyl hydrolase</fullName>
    </submittedName>
</protein>
<keyword evidence="3" id="KW-1185">Reference proteome</keyword>
<dbReference type="Pfam" id="PF06439">
    <property type="entry name" value="3keto-disac_hyd"/>
    <property type="match status" value="1"/>
</dbReference>